<dbReference type="Gene3D" id="3.40.50.720">
    <property type="entry name" value="NAD(P)-binding Rossmann-like Domain"/>
    <property type="match status" value="1"/>
</dbReference>
<comment type="caution">
    <text evidence="2">The sequence shown here is derived from an EMBL/GenBank/DDBJ whole genome shotgun (WGS) entry which is preliminary data.</text>
</comment>
<evidence type="ECO:0000313" key="2">
    <source>
        <dbReference type="EMBL" id="GCD97009.1"/>
    </source>
</evidence>
<dbReference type="PANTHER" id="PTHR48079:SF6">
    <property type="entry name" value="NAD(P)-BINDING DOMAIN-CONTAINING PROTEIN-RELATED"/>
    <property type="match status" value="1"/>
</dbReference>
<dbReference type="RefSeq" id="WP_126639026.1">
    <property type="nucleotide sequence ID" value="NZ_BIFH01000022.1"/>
</dbReference>
<dbReference type="InterPro" id="IPR036291">
    <property type="entry name" value="NAD(P)-bd_dom_sf"/>
</dbReference>
<dbReference type="GO" id="GO:0004029">
    <property type="term" value="F:aldehyde dehydrogenase (NAD+) activity"/>
    <property type="evidence" value="ECO:0007669"/>
    <property type="project" value="TreeGrafter"/>
</dbReference>
<reference evidence="2 3" key="1">
    <citation type="submission" date="2018-12" db="EMBL/GenBank/DDBJ databases">
        <title>Draft genome sequence of Embleya hyalina NBRC 13850T.</title>
        <authorList>
            <person name="Komaki H."/>
            <person name="Hosoyama A."/>
            <person name="Kimura A."/>
            <person name="Ichikawa N."/>
            <person name="Tamura T."/>
        </authorList>
    </citation>
    <scope>NUCLEOTIDE SEQUENCE [LARGE SCALE GENOMIC DNA]</scope>
    <source>
        <strain evidence="2 3">NBRC 13850</strain>
    </source>
</reference>
<dbReference type="AlphaFoldDB" id="A0A401YQX8"/>
<evidence type="ECO:0000259" key="1">
    <source>
        <dbReference type="Pfam" id="PF01370"/>
    </source>
</evidence>
<evidence type="ECO:0000313" key="3">
    <source>
        <dbReference type="Proteomes" id="UP000286931"/>
    </source>
</evidence>
<name>A0A401YQX8_9ACTN</name>
<dbReference type="GO" id="GO:0005737">
    <property type="term" value="C:cytoplasm"/>
    <property type="evidence" value="ECO:0007669"/>
    <property type="project" value="TreeGrafter"/>
</dbReference>
<dbReference type="Pfam" id="PF01370">
    <property type="entry name" value="Epimerase"/>
    <property type="match status" value="1"/>
</dbReference>
<dbReference type="SUPFAM" id="SSF51735">
    <property type="entry name" value="NAD(P)-binding Rossmann-fold domains"/>
    <property type="match status" value="1"/>
</dbReference>
<dbReference type="OrthoDB" id="9787292at2"/>
<gene>
    <name evidence="2" type="ORF">EHYA_04696</name>
</gene>
<dbReference type="InterPro" id="IPR001509">
    <property type="entry name" value="Epimerase_deHydtase"/>
</dbReference>
<keyword evidence="3" id="KW-1185">Reference proteome</keyword>
<protein>
    <submittedName>
        <fullName evidence="2">dTDP-glucose 4,6-dehydratase</fullName>
    </submittedName>
</protein>
<organism evidence="2 3">
    <name type="scientific">Embleya hyalina</name>
    <dbReference type="NCBI Taxonomy" id="516124"/>
    <lineage>
        <taxon>Bacteria</taxon>
        <taxon>Bacillati</taxon>
        <taxon>Actinomycetota</taxon>
        <taxon>Actinomycetes</taxon>
        <taxon>Kitasatosporales</taxon>
        <taxon>Streptomycetaceae</taxon>
        <taxon>Embleya</taxon>
    </lineage>
</organism>
<dbReference type="PANTHER" id="PTHR48079">
    <property type="entry name" value="PROTEIN YEEZ"/>
    <property type="match status" value="1"/>
</dbReference>
<feature type="domain" description="NAD-dependent epimerase/dehydratase" evidence="1">
    <location>
        <begin position="3"/>
        <end position="215"/>
    </location>
</feature>
<dbReference type="InterPro" id="IPR051783">
    <property type="entry name" value="NAD(P)-dependent_oxidoreduct"/>
</dbReference>
<proteinExistence type="predicted"/>
<accession>A0A401YQX8</accession>
<dbReference type="Proteomes" id="UP000286931">
    <property type="component" value="Unassembled WGS sequence"/>
</dbReference>
<sequence>MHVLLAGSTGVLGRRVVPALVAAGHRVTALTRRADAAVDPRAPGVTVVSADVYNRESLARAVARAEPDVVMHQLTDLSRADLEANARMRRVGTRNLVDAAHAAGVRRIVAQSIAWVYEAGDEPADETTPLDDTTTQPRRGTIEGVIALETAVREAPEWVVLRYGLLYGPDTWYAKDGIKADDARAGRLPGGRDVSSFVHVDDAAEAAVAALHWPSGVVNVVDDEPATADAWAPVFARAVGAPPPATVGDAPRADWARGADNHFARKHLGWSLTHPSWRSGFDTL</sequence>
<dbReference type="EMBL" id="BIFH01000022">
    <property type="protein sequence ID" value="GCD97009.1"/>
    <property type="molecule type" value="Genomic_DNA"/>
</dbReference>